<evidence type="ECO:0000313" key="8">
    <source>
        <dbReference type="EMBL" id="KAJ3089667.1"/>
    </source>
</evidence>
<evidence type="ECO:0000256" key="4">
    <source>
        <dbReference type="ARBA" id="ARBA00023203"/>
    </source>
</evidence>
<dbReference type="GO" id="GO:0051015">
    <property type="term" value="F:actin filament binding"/>
    <property type="evidence" value="ECO:0007669"/>
    <property type="project" value="TreeGrafter"/>
</dbReference>
<dbReference type="PANTHER" id="PTHR12058">
    <property type="entry name" value="ARP2/3 COMPLEX 34 KDA SUBUNIT"/>
    <property type="match status" value="1"/>
</dbReference>
<keyword evidence="7" id="KW-0472">Membrane</keyword>
<evidence type="ECO:0000256" key="7">
    <source>
        <dbReference type="SAM" id="Phobius"/>
    </source>
</evidence>
<keyword evidence="3" id="KW-0963">Cytoplasm</keyword>
<evidence type="ECO:0000256" key="2">
    <source>
        <dbReference type="ARBA" id="ARBA00007192"/>
    </source>
</evidence>
<keyword evidence="7" id="KW-1133">Transmembrane helix</keyword>
<dbReference type="InterPro" id="IPR007188">
    <property type="entry name" value="ARPC2"/>
</dbReference>
<keyword evidence="5" id="KW-0206">Cytoskeleton</keyword>
<organism evidence="8 9">
    <name type="scientific">Physocladia obscura</name>
    <dbReference type="NCBI Taxonomy" id="109957"/>
    <lineage>
        <taxon>Eukaryota</taxon>
        <taxon>Fungi</taxon>
        <taxon>Fungi incertae sedis</taxon>
        <taxon>Chytridiomycota</taxon>
        <taxon>Chytridiomycota incertae sedis</taxon>
        <taxon>Chytridiomycetes</taxon>
        <taxon>Chytridiales</taxon>
        <taxon>Chytriomycetaceae</taxon>
        <taxon>Physocladia</taxon>
    </lineage>
</organism>
<dbReference type="PANTHER" id="PTHR12058:SF0">
    <property type="entry name" value="ACTIN-RELATED PROTEIN 2_3 COMPLEX SUBUNIT 2"/>
    <property type="match status" value="1"/>
</dbReference>
<dbReference type="SUPFAM" id="SSF50044">
    <property type="entry name" value="SH3-domain"/>
    <property type="match status" value="1"/>
</dbReference>
<name>A0AAD5SUP0_9FUNG</name>
<dbReference type="GO" id="GO:0034314">
    <property type="term" value="P:Arp2/3 complex-mediated actin nucleation"/>
    <property type="evidence" value="ECO:0007669"/>
    <property type="project" value="InterPro"/>
</dbReference>
<protein>
    <recommendedName>
        <fullName evidence="10">SH3 domain-containing protein</fullName>
    </recommendedName>
</protein>
<dbReference type="Gene3D" id="2.30.30.40">
    <property type="entry name" value="SH3 Domains"/>
    <property type="match status" value="1"/>
</dbReference>
<comment type="caution">
    <text evidence="8">The sequence shown here is derived from an EMBL/GenBank/DDBJ whole genome shotgun (WGS) entry which is preliminary data.</text>
</comment>
<feature type="transmembrane region" description="Helical" evidence="7">
    <location>
        <begin position="181"/>
        <end position="203"/>
    </location>
</feature>
<evidence type="ECO:0008006" key="10">
    <source>
        <dbReference type="Google" id="ProtNLM"/>
    </source>
</evidence>
<comment type="similarity">
    <text evidence="2">Belongs to the ARPC2 family.</text>
</comment>
<dbReference type="GO" id="GO:0030041">
    <property type="term" value="P:actin filament polymerization"/>
    <property type="evidence" value="ECO:0007669"/>
    <property type="project" value="InterPro"/>
</dbReference>
<evidence type="ECO:0000313" key="9">
    <source>
        <dbReference type="Proteomes" id="UP001211907"/>
    </source>
</evidence>
<sequence length="697" mass="78256">MNSKLFSIPKPISSNESNSFLPSCGLRGVDWRRFWANDIGLQYSSEWNLRAVVPGEFWLGGRYSFLIPLSDTFDVLVSADFLSNDFPPESDIFRDISGNSGVTSGLSVLASIPDLVTLYANGTGLNGPTVEFSSTLHCTLPSTVCGSPGCIQTTPIPACPTSTVAGDNNPADFTAPTASTVLWILLGAFGFVLLVLTLTCVACNQRGAVAHRLLVSQQSVYQENLVDKFATNQQQQQQQTYPNYPNEPSNNEMAMITLSRNGIPKRTFSLPETRKLQSKEEAAMDVSARDPFVVANNSAESFPVRRPYAKELGDELSLTEGDSVVLTKVFRDGWAEGVSMRAGGPALFPLACLGGGVPVVLAERLRVARLMATRGPPVGFVERNRILEETFRERFSRLDEPEKLYLSLHDFDGVSYSVETKDSKSVLYFSMNMRCYPELRAYGADNVLYREYGSLLQATAEPGFDVTLRIDQEQLRSVDTESLVKKLALLKRNALAAPFEVAFQAQAEGKQTEVMTVNYRDREAIYVMGFPDRVTVIFSTQFKEEADQIYGRVFLQEFVDARRQPSIQNAPQVLYSPREPPLEIRGLRLPDADNIGYVTFDVVFFRFLRIIMIPYFTRITVLFPRHFTPGPIREETISRIQLFRDYLHYHIKASKAYMHSRMRARVESFLKVLNRAKPEKPEDQKEKKTITGKTFKH</sequence>
<evidence type="ECO:0000256" key="3">
    <source>
        <dbReference type="ARBA" id="ARBA00022490"/>
    </source>
</evidence>
<dbReference type="GO" id="GO:0005885">
    <property type="term" value="C:Arp2/3 protein complex"/>
    <property type="evidence" value="ECO:0007669"/>
    <property type="project" value="InterPro"/>
</dbReference>
<dbReference type="SUPFAM" id="SSF69645">
    <property type="entry name" value="Arp2/3 complex subunits"/>
    <property type="match status" value="2"/>
</dbReference>
<evidence type="ECO:0000256" key="5">
    <source>
        <dbReference type="ARBA" id="ARBA00023212"/>
    </source>
</evidence>
<reference evidence="8" key="1">
    <citation type="submission" date="2020-05" db="EMBL/GenBank/DDBJ databases">
        <title>Phylogenomic resolution of chytrid fungi.</title>
        <authorList>
            <person name="Stajich J.E."/>
            <person name="Amses K."/>
            <person name="Simmons R."/>
            <person name="Seto K."/>
            <person name="Myers J."/>
            <person name="Bonds A."/>
            <person name="Quandt C.A."/>
            <person name="Barry K."/>
            <person name="Liu P."/>
            <person name="Grigoriev I."/>
            <person name="Longcore J.E."/>
            <person name="James T.Y."/>
        </authorList>
    </citation>
    <scope>NUCLEOTIDE SEQUENCE</scope>
    <source>
        <strain evidence="8">JEL0513</strain>
    </source>
</reference>
<evidence type="ECO:0000256" key="1">
    <source>
        <dbReference type="ARBA" id="ARBA00004245"/>
    </source>
</evidence>
<dbReference type="Pfam" id="PF04045">
    <property type="entry name" value="P34-Arc"/>
    <property type="match status" value="2"/>
</dbReference>
<evidence type="ECO:0000256" key="6">
    <source>
        <dbReference type="SAM" id="MobiDB-lite"/>
    </source>
</evidence>
<comment type="subcellular location">
    <subcellularLocation>
        <location evidence="1">Cytoplasm</location>
        <location evidence="1">Cytoskeleton</location>
    </subcellularLocation>
</comment>
<keyword evidence="9" id="KW-1185">Reference proteome</keyword>
<dbReference type="InterPro" id="IPR034666">
    <property type="entry name" value="ARPC2/4"/>
</dbReference>
<dbReference type="Proteomes" id="UP001211907">
    <property type="component" value="Unassembled WGS sequence"/>
</dbReference>
<keyword evidence="7" id="KW-0812">Transmembrane</keyword>
<keyword evidence="4" id="KW-0009">Actin-binding</keyword>
<dbReference type="Gene3D" id="3.30.1460.20">
    <property type="match status" value="2"/>
</dbReference>
<proteinExistence type="inferred from homology"/>
<accession>A0AAD5SUP0</accession>
<feature type="compositionally biased region" description="Basic and acidic residues" evidence="6">
    <location>
        <begin position="677"/>
        <end position="689"/>
    </location>
</feature>
<dbReference type="InterPro" id="IPR036028">
    <property type="entry name" value="SH3-like_dom_sf"/>
</dbReference>
<dbReference type="AlphaFoldDB" id="A0AAD5SUP0"/>
<feature type="region of interest" description="Disordered" evidence="6">
    <location>
        <begin position="677"/>
        <end position="697"/>
    </location>
</feature>
<dbReference type="EMBL" id="JADGJH010003641">
    <property type="protein sequence ID" value="KAJ3089667.1"/>
    <property type="molecule type" value="Genomic_DNA"/>
</dbReference>
<gene>
    <name evidence="8" type="ORF">HK100_007691</name>
</gene>
<dbReference type="GO" id="GO:0005200">
    <property type="term" value="F:structural constituent of cytoskeleton"/>
    <property type="evidence" value="ECO:0007669"/>
    <property type="project" value="TreeGrafter"/>
</dbReference>